<evidence type="ECO:0008006" key="5">
    <source>
        <dbReference type="Google" id="ProtNLM"/>
    </source>
</evidence>
<reference evidence="3 4" key="1">
    <citation type="journal article" date="2016" name="Nat. Commun.">
        <title>Thousands of microbial genomes shed light on interconnected biogeochemical processes in an aquifer system.</title>
        <authorList>
            <person name="Anantharaman K."/>
            <person name="Brown C.T."/>
            <person name="Hug L.A."/>
            <person name="Sharon I."/>
            <person name="Castelle C.J."/>
            <person name="Probst A.J."/>
            <person name="Thomas B.C."/>
            <person name="Singh A."/>
            <person name="Wilkins M.J."/>
            <person name="Karaoz U."/>
            <person name="Brodie E.L."/>
            <person name="Williams K.H."/>
            <person name="Hubbard S.S."/>
            <person name="Banfield J.F."/>
        </authorList>
    </citation>
    <scope>NUCLEOTIDE SEQUENCE [LARGE SCALE GENOMIC DNA]</scope>
</reference>
<dbReference type="InterPro" id="IPR015942">
    <property type="entry name" value="Asp/Glu/hydantoin_racemase"/>
</dbReference>
<keyword evidence="2" id="KW-0413">Isomerase</keyword>
<dbReference type="Pfam" id="PF01177">
    <property type="entry name" value="Asp_Glu_race"/>
    <property type="match status" value="1"/>
</dbReference>
<comment type="caution">
    <text evidence="3">The sequence shown here is derived from an EMBL/GenBank/DDBJ whole genome shotgun (WGS) entry which is preliminary data.</text>
</comment>
<dbReference type="PANTHER" id="PTHR21198:SF7">
    <property type="entry name" value="ASPARTATE-GLUTAMATE RACEMASE FAMILY"/>
    <property type="match status" value="1"/>
</dbReference>
<dbReference type="PROSITE" id="PS00924">
    <property type="entry name" value="ASP_GLU_RACEMASE_2"/>
    <property type="match status" value="1"/>
</dbReference>
<dbReference type="InterPro" id="IPR004380">
    <property type="entry name" value="Asp_race"/>
</dbReference>
<comment type="similarity">
    <text evidence="1">Belongs to the aspartate/glutamate racemases family.</text>
</comment>
<evidence type="ECO:0000256" key="1">
    <source>
        <dbReference type="ARBA" id="ARBA00007847"/>
    </source>
</evidence>
<dbReference type="AlphaFoldDB" id="A0A1F5EB46"/>
<dbReference type="SUPFAM" id="SSF53681">
    <property type="entry name" value="Aspartate/glutamate racemase"/>
    <property type="match status" value="2"/>
</dbReference>
<gene>
    <name evidence="3" type="ORF">A3A71_01085</name>
</gene>
<dbReference type="InterPro" id="IPR033134">
    <property type="entry name" value="Asp/Glu_racemase_AS_2"/>
</dbReference>
<accession>A0A1F5EB46</accession>
<evidence type="ECO:0000313" key="3">
    <source>
        <dbReference type="EMBL" id="OGD64632.1"/>
    </source>
</evidence>
<dbReference type="Gene3D" id="3.40.50.1860">
    <property type="match status" value="2"/>
</dbReference>
<dbReference type="Proteomes" id="UP000177481">
    <property type="component" value="Unassembled WGS sequence"/>
</dbReference>
<dbReference type="PANTHER" id="PTHR21198">
    <property type="entry name" value="GLUTAMATE RACEMASE"/>
    <property type="match status" value="1"/>
</dbReference>
<organism evidence="3 4">
    <name type="scientific">Candidatus Berkelbacteria bacterium RIFCSPLOWO2_01_FULL_50_28</name>
    <dbReference type="NCBI Taxonomy" id="1797471"/>
    <lineage>
        <taxon>Bacteria</taxon>
        <taxon>Candidatus Berkelbacteria</taxon>
    </lineage>
</organism>
<dbReference type="NCBIfam" id="TIGR00035">
    <property type="entry name" value="asp_race"/>
    <property type="match status" value="1"/>
</dbReference>
<dbReference type="GO" id="GO:0047661">
    <property type="term" value="F:amino-acid racemase activity"/>
    <property type="evidence" value="ECO:0007669"/>
    <property type="project" value="InterPro"/>
</dbReference>
<dbReference type="InterPro" id="IPR001920">
    <property type="entry name" value="Asp/Glu_race"/>
</dbReference>
<dbReference type="STRING" id="1797471.A3A71_01085"/>
<proteinExistence type="inferred from homology"/>
<name>A0A1F5EB46_9BACT</name>
<protein>
    <recommendedName>
        <fullName evidence="5">Aspartate racemase</fullName>
    </recommendedName>
</protein>
<sequence>MGPAVSADFQKTLIEIAQEKYGAVQDTDFPRIWHFSMGMEGFDETGISDEAKVLDQLIHGVRDLERVGADFIVIPCNTVHHFYREMSAAVEVPILNILELTAARVTHSNYQTVGVLSSETTNRLGLYDKALDAKGLKVSKLGVVRQQVLNGLVAKVMAGTQDVDDKHLAEEFANTLIRSCGAEALIIGCTEIPFLLDCARFSVPVYDSLAILAEETIKFAYGE</sequence>
<evidence type="ECO:0000256" key="2">
    <source>
        <dbReference type="ARBA" id="ARBA00023235"/>
    </source>
</evidence>
<evidence type="ECO:0000313" key="4">
    <source>
        <dbReference type="Proteomes" id="UP000177481"/>
    </source>
</evidence>
<dbReference type="EMBL" id="MEZX01000002">
    <property type="protein sequence ID" value="OGD64632.1"/>
    <property type="molecule type" value="Genomic_DNA"/>
</dbReference>